<keyword evidence="2" id="KW-1185">Reference proteome</keyword>
<evidence type="ECO:0000313" key="1">
    <source>
        <dbReference type="EMBL" id="PON36757.1"/>
    </source>
</evidence>
<gene>
    <name evidence="1" type="ORF">PanWU01x14_325720</name>
</gene>
<accession>A0A2P5AJR1</accession>
<sequence length="111" mass="12735">MSELVFQHVIFPKGTRRMQSLRCICRLRQLWDNKGVMELVEKPNFQSNKCSVVTQTPVSLIFSPCNQYICVIELASHSNRNQSFEADICFGVSKRARPLCTALQQATTRRV</sequence>
<dbReference type="Proteomes" id="UP000237105">
    <property type="component" value="Unassembled WGS sequence"/>
</dbReference>
<reference evidence="2" key="1">
    <citation type="submission" date="2016-06" db="EMBL/GenBank/DDBJ databases">
        <title>Parallel loss of symbiosis genes in relatives of nitrogen-fixing non-legume Parasponia.</title>
        <authorList>
            <person name="Van Velzen R."/>
            <person name="Holmer R."/>
            <person name="Bu F."/>
            <person name="Rutten L."/>
            <person name="Van Zeijl A."/>
            <person name="Liu W."/>
            <person name="Santuari L."/>
            <person name="Cao Q."/>
            <person name="Sharma T."/>
            <person name="Shen D."/>
            <person name="Roswanjaya Y."/>
            <person name="Wardhani T."/>
            <person name="Kalhor M.S."/>
            <person name="Jansen J."/>
            <person name="Van den Hoogen J."/>
            <person name="Gungor B."/>
            <person name="Hartog M."/>
            <person name="Hontelez J."/>
            <person name="Verver J."/>
            <person name="Yang W.-C."/>
            <person name="Schijlen E."/>
            <person name="Repin R."/>
            <person name="Schilthuizen M."/>
            <person name="Schranz E."/>
            <person name="Heidstra R."/>
            <person name="Miyata K."/>
            <person name="Fedorova E."/>
            <person name="Kohlen W."/>
            <person name="Bisseling T."/>
            <person name="Smit S."/>
            <person name="Geurts R."/>
        </authorList>
    </citation>
    <scope>NUCLEOTIDE SEQUENCE [LARGE SCALE GENOMIC DNA]</scope>
    <source>
        <strain evidence="2">cv. WU1-14</strain>
    </source>
</reference>
<proteinExistence type="predicted"/>
<dbReference type="AlphaFoldDB" id="A0A2P5AJR1"/>
<protein>
    <submittedName>
        <fullName evidence="1">Uncharacterized protein</fullName>
    </submittedName>
</protein>
<comment type="caution">
    <text evidence="1">The sequence shown here is derived from an EMBL/GenBank/DDBJ whole genome shotgun (WGS) entry which is preliminary data.</text>
</comment>
<organism evidence="1 2">
    <name type="scientific">Parasponia andersonii</name>
    <name type="common">Sponia andersonii</name>
    <dbReference type="NCBI Taxonomy" id="3476"/>
    <lineage>
        <taxon>Eukaryota</taxon>
        <taxon>Viridiplantae</taxon>
        <taxon>Streptophyta</taxon>
        <taxon>Embryophyta</taxon>
        <taxon>Tracheophyta</taxon>
        <taxon>Spermatophyta</taxon>
        <taxon>Magnoliopsida</taxon>
        <taxon>eudicotyledons</taxon>
        <taxon>Gunneridae</taxon>
        <taxon>Pentapetalae</taxon>
        <taxon>rosids</taxon>
        <taxon>fabids</taxon>
        <taxon>Rosales</taxon>
        <taxon>Cannabaceae</taxon>
        <taxon>Parasponia</taxon>
    </lineage>
</organism>
<evidence type="ECO:0000313" key="2">
    <source>
        <dbReference type="Proteomes" id="UP000237105"/>
    </source>
</evidence>
<name>A0A2P5AJR1_PARAD</name>
<dbReference type="EMBL" id="JXTB01000554">
    <property type="protein sequence ID" value="PON36757.1"/>
    <property type="molecule type" value="Genomic_DNA"/>
</dbReference>